<proteinExistence type="predicted"/>
<sequence length="97" mass="11105">MRKQHQQNQSSSSSQQWNIADTEPKRSKSSGRRSSSARHQGSGAAKLHVEDITARYRLTKDILWRGVMAVDLGEVWRGRSDRWRLEDSADVTPRIKS</sequence>
<evidence type="ECO:0000313" key="3">
    <source>
        <dbReference type="Proteomes" id="UP000197138"/>
    </source>
</evidence>
<dbReference type="EMBL" id="MTKT01000676">
    <property type="protein sequence ID" value="OWM89106.1"/>
    <property type="molecule type" value="Genomic_DNA"/>
</dbReference>
<accession>A0A218XWS9</accession>
<feature type="compositionally biased region" description="Low complexity" evidence="1">
    <location>
        <begin position="1"/>
        <end position="16"/>
    </location>
</feature>
<feature type="compositionally biased region" description="Low complexity" evidence="1">
    <location>
        <begin position="32"/>
        <end position="45"/>
    </location>
</feature>
<name>A0A218XWS9_PUNGR</name>
<reference evidence="3" key="1">
    <citation type="journal article" date="2017" name="Plant J.">
        <title>The pomegranate (Punica granatum L.) genome and the genomics of punicalagin biosynthesis.</title>
        <authorList>
            <person name="Qin G."/>
            <person name="Xu C."/>
            <person name="Ming R."/>
            <person name="Tang H."/>
            <person name="Guyot R."/>
            <person name="Kramer E.M."/>
            <person name="Hu Y."/>
            <person name="Yi X."/>
            <person name="Qi Y."/>
            <person name="Xu X."/>
            <person name="Gao Z."/>
            <person name="Pan H."/>
            <person name="Jian J."/>
            <person name="Tian Y."/>
            <person name="Yue Z."/>
            <person name="Xu Y."/>
        </authorList>
    </citation>
    <scope>NUCLEOTIDE SEQUENCE [LARGE SCALE GENOMIC DNA]</scope>
    <source>
        <strain evidence="3">cv. Dabenzi</strain>
    </source>
</reference>
<dbReference type="AlphaFoldDB" id="A0A218XWS9"/>
<evidence type="ECO:0000313" key="2">
    <source>
        <dbReference type="EMBL" id="OWM89106.1"/>
    </source>
</evidence>
<comment type="caution">
    <text evidence="2">The sequence shown here is derived from an EMBL/GenBank/DDBJ whole genome shotgun (WGS) entry which is preliminary data.</text>
</comment>
<protein>
    <submittedName>
        <fullName evidence="2">Uncharacterized protein</fullName>
    </submittedName>
</protein>
<gene>
    <name evidence="2" type="ORF">CDL15_Pgr026269</name>
</gene>
<dbReference type="Proteomes" id="UP000197138">
    <property type="component" value="Unassembled WGS sequence"/>
</dbReference>
<organism evidence="2 3">
    <name type="scientific">Punica granatum</name>
    <name type="common">Pomegranate</name>
    <dbReference type="NCBI Taxonomy" id="22663"/>
    <lineage>
        <taxon>Eukaryota</taxon>
        <taxon>Viridiplantae</taxon>
        <taxon>Streptophyta</taxon>
        <taxon>Embryophyta</taxon>
        <taxon>Tracheophyta</taxon>
        <taxon>Spermatophyta</taxon>
        <taxon>Magnoliopsida</taxon>
        <taxon>eudicotyledons</taxon>
        <taxon>Gunneridae</taxon>
        <taxon>Pentapetalae</taxon>
        <taxon>rosids</taxon>
        <taxon>malvids</taxon>
        <taxon>Myrtales</taxon>
        <taxon>Lythraceae</taxon>
        <taxon>Punica</taxon>
    </lineage>
</organism>
<feature type="region of interest" description="Disordered" evidence="1">
    <location>
        <begin position="1"/>
        <end position="50"/>
    </location>
</feature>
<evidence type="ECO:0000256" key="1">
    <source>
        <dbReference type="SAM" id="MobiDB-lite"/>
    </source>
</evidence>